<feature type="transmembrane region" description="Helical" evidence="1">
    <location>
        <begin position="7"/>
        <end position="24"/>
    </location>
</feature>
<dbReference type="InterPro" id="IPR021878">
    <property type="entry name" value="TgpA_N"/>
</dbReference>
<sequence>MKQLSRAAVLWQLAAFFATLAPHLSWLPFWLIALAIITPGIRLMIYSGRWPLPHWSVKLVLVLAVIGGLLLTFTRETGMAATVSLLIAGLALKMIEIYHRRDALVLLYVSLFVSGTAFLFHQSILMALYALFNLVLIIAALNSIYQDPLRNDWLRPLKRSLRLLGFALPLMLVLFIVFPRIGPLWSVPMNQNAARSGLSDQMAPGDISRLTRSNDLAFRATFDGAVPPPQQRYWRSMVYGNYDGRTWSRVSRGDQFRLADVELISDATPLAYEVVFEASNNPWLVALDQPSAAPAGSFLTKGNAPLRYRPVDRRISYQSSALLDYRLQPDLTDFDREIYLQLPEGSDPRSRELAERWRQESGTDDAAIVRRAFELFNAEFTYTLTPPQLSGDRVDAFLFDSRQGFCGHFAGALTFLLRSAGIPARVVAGYQGGEWNEREAYLTVRQYDAHAWVEYWQQDEGWIRVDPTAAVAPERVSQQADQLFADDPAFLADTPMARLQFGNAWMLDIRRQIDALNFSWNRWVLNYQGQQMQLLKDLLGEVNLTRLALLFIVPFVLVMALVAWIQLGGRRRPRDPLERALERLLDGFAKRGYRRESRESIQAFSKRMASDFPSMAGELRALANCDEAVRYAARPDGRKALLAAIKACYRALKTIKAPA</sequence>
<evidence type="ECO:0000259" key="2">
    <source>
        <dbReference type="SMART" id="SM00460"/>
    </source>
</evidence>
<keyword evidence="1" id="KW-1133">Transmembrane helix</keyword>
<feature type="domain" description="Transglutaminase-like" evidence="2">
    <location>
        <begin position="398"/>
        <end position="469"/>
    </location>
</feature>
<keyword evidence="1" id="KW-0472">Membrane</keyword>
<dbReference type="OrthoDB" id="9804872at2"/>
<dbReference type="EMBL" id="FNVQ01000001">
    <property type="protein sequence ID" value="SEF71288.1"/>
    <property type="molecule type" value="Genomic_DNA"/>
</dbReference>
<dbReference type="Proteomes" id="UP000236745">
    <property type="component" value="Unassembled WGS sequence"/>
</dbReference>
<dbReference type="Pfam" id="PF01841">
    <property type="entry name" value="Transglut_core"/>
    <property type="match status" value="1"/>
</dbReference>
<dbReference type="PANTHER" id="PTHR42736:SF1">
    <property type="entry name" value="PROTEIN-GLUTAMINE GAMMA-GLUTAMYLTRANSFERASE"/>
    <property type="match status" value="1"/>
</dbReference>
<dbReference type="SUPFAM" id="SSF54001">
    <property type="entry name" value="Cysteine proteinases"/>
    <property type="match status" value="1"/>
</dbReference>
<evidence type="ECO:0000313" key="4">
    <source>
        <dbReference type="Proteomes" id="UP000236745"/>
    </source>
</evidence>
<dbReference type="Gene3D" id="3.10.620.30">
    <property type="match status" value="1"/>
</dbReference>
<protein>
    <submittedName>
        <fullName evidence="3">Transglutaminase-like superfamily protein</fullName>
    </submittedName>
</protein>
<reference evidence="3 4" key="1">
    <citation type="submission" date="2016-10" db="EMBL/GenBank/DDBJ databases">
        <authorList>
            <person name="de Groot N.N."/>
        </authorList>
    </citation>
    <scope>NUCLEOTIDE SEQUENCE [LARGE SCALE GENOMIC DNA]</scope>
    <source>
        <strain evidence="3 4">DSM 22012</strain>
    </source>
</reference>
<evidence type="ECO:0000313" key="3">
    <source>
        <dbReference type="EMBL" id="SEF71288.1"/>
    </source>
</evidence>
<name>A0A1H5UA43_9GAMM</name>
<dbReference type="Pfam" id="PF11992">
    <property type="entry name" value="TgpA_N"/>
    <property type="match status" value="1"/>
</dbReference>
<accession>A0A1H5UA43</accession>
<keyword evidence="4" id="KW-1185">Reference proteome</keyword>
<proteinExistence type="predicted"/>
<dbReference type="AlphaFoldDB" id="A0A1H5UA43"/>
<feature type="transmembrane region" description="Helical" evidence="1">
    <location>
        <begin position="103"/>
        <end position="120"/>
    </location>
</feature>
<organism evidence="3 4">
    <name type="scientific">Marinobacterium lutimaris</name>
    <dbReference type="NCBI Taxonomy" id="568106"/>
    <lineage>
        <taxon>Bacteria</taxon>
        <taxon>Pseudomonadati</taxon>
        <taxon>Pseudomonadota</taxon>
        <taxon>Gammaproteobacteria</taxon>
        <taxon>Oceanospirillales</taxon>
        <taxon>Oceanospirillaceae</taxon>
        <taxon>Marinobacterium</taxon>
    </lineage>
</organism>
<evidence type="ECO:0000256" key="1">
    <source>
        <dbReference type="SAM" id="Phobius"/>
    </source>
</evidence>
<dbReference type="InterPro" id="IPR052901">
    <property type="entry name" value="Bact_TGase-like"/>
</dbReference>
<feature type="transmembrane region" description="Helical" evidence="1">
    <location>
        <begin position="166"/>
        <end position="185"/>
    </location>
</feature>
<feature type="transmembrane region" description="Helical" evidence="1">
    <location>
        <begin position="547"/>
        <end position="567"/>
    </location>
</feature>
<dbReference type="SMART" id="SM00460">
    <property type="entry name" value="TGc"/>
    <property type="match status" value="1"/>
</dbReference>
<dbReference type="InterPro" id="IPR002931">
    <property type="entry name" value="Transglutaminase-like"/>
</dbReference>
<keyword evidence="1" id="KW-0812">Transmembrane</keyword>
<feature type="transmembrane region" description="Helical" evidence="1">
    <location>
        <begin position="126"/>
        <end position="145"/>
    </location>
</feature>
<feature type="transmembrane region" description="Helical" evidence="1">
    <location>
        <begin position="55"/>
        <end position="73"/>
    </location>
</feature>
<dbReference type="InterPro" id="IPR038765">
    <property type="entry name" value="Papain-like_cys_pep_sf"/>
</dbReference>
<gene>
    <name evidence="3" type="ORF">SAMN05444390_101300</name>
</gene>
<dbReference type="RefSeq" id="WP_104001305.1">
    <property type="nucleotide sequence ID" value="NZ_FNVQ01000001.1"/>
</dbReference>
<dbReference type="PANTHER" id="PTHR42736">
    <property type="entry name" value="PROTEIN-GLUTAMINE GAMMA-GLUTAMYLTRANSFERASE"/>
    <property type="match status" value="1"/>
</dbReference>